<dbReference type="AlphaFoldDB" id="A0A5M6DLJ6"/>
<evidence type="ECO:0000313" key="2">
    <source>
        <dbReference type="EMBL" id="KAA5548323.1"/>
    </source>
</evidence>
<dbReference type="SUPFAM" id="SSF53448">
    <property type="entry name" value="Nucleotide-diphospho-sugar transferases"/>
    <property type="match status" value="1"/>
</dbReference>
<reference evidence="2 3" key="1">
    <citation type="submission" date="2019-09" db="EMBL/GenBank/DDBJ databases">
        <title>Genome sequence and assembly of Adhaeribacter sp.</title>
        <authorList>
            <person name="Chhetri G."/>
        </authorList>
    </citation>
    <scope>NUCLEOTIDE SEQUENCE [LARGE SCALE GENOMIC DNA]</scope>
    <source>
        <strain evidence="2 3">DK36</strain>
    </source>
</reference>
<feature type="domain" description="Glycosyltransferase 2-like" evidence="1">
    <location>
        <begin position="1"/>
        <end position="167"/>
    </location>
</feature>
<evidence type="ECO:0000259" key="1">
    <source>
        <dbReference type="Pfam" id="PF00535"/>
    </source>
</evidence>
<dbReference type="EMBL" id="VWSF01000003">
    <property type="protein sequence ID" value="KAA5548323.1"/>
    <property type="molecule type" value="Genomic_DNA"/>
</dbReference>
<sequence length="315" mass="36457">MPSYNYGRFISDALESLRAQTYTNWECIIVDDGSKDNTKEVVAGYVKMDERIIYIQQENKGVSAARNAALKKARGEYFQLLDADDMLKPDKLALHVKLLDASPHIDLVYSNALIFEDNGEAEHNFRLFKLPGSTQVSGKNELIIDNLLADNFFLTPSVIFRRKVYEQVGGFVEGLHGLEDWNFWYRAALLGFEFYYDTTVEAQGIIRAHYTSTARKHDKMLLGRIQARELVLNNIRELQKRGKLSLNPMYVNKIINQHKALLNKDKIKYYIFFKDKFFQGLESVFLYGYFSGNPHSALYDGAYWIKERIKKSNLK</sequence>
<name>A0A5M6DLJ6_9BACT</name>
<evidence type="ECO:0000313" key="3">
    <source>
        <dbReference type="Proteomes" id="UP000323426"/>
    </source>
</evidence>
<keyword evidence="2" id="KW-0808">Transferase</keyword>
<accession>A0A5M6DLJ6</accession>
<comment type="caution">
    <text evidence="2">The sequence shown here is derived from an EMBL/GenBank/DDBJ whole genome shotgun (WGS) entry which is preliminary data.</text>
</comment>
<dbReference type="Gene3D" id="3.90.550.10">
    <property type="entry name" value="Spore Coat Polysaccharide Biosynthesis Protein SpsA, Chain A"/>
    <property type="match status" value="1"/>
</dbReference>
<dbReference type="InterPro" id="IPR001173">
    <property type="entry name" value="Glyco_trans_2-like"/>
</dbReference>
<dbReference type="InterPro" id="IPR050834">
    <property type="entry name" value="Glycosyltransf_2"/>
</dbReference>
<dbReference type="PANTHER" id="PTHR43685">
    <property type="entry name" value="GLYCOSYLTRANSFERASE"/>
    <property type="match status" value="1"/>
</dbReference>
<keyword evidence="3" id="KW-1185">Reference proteome</keyword>
<dbReference type="Pfam" id="PF00535">
    <property type="entry name" value="Glycos_transf_2"/>
    <property type="match status" value="1"/>
</dbReference>
<gene>
    <name evidence="2" type="ORF">F0145_06235</name>
</gene>
<protein>
    <submittedName>
        <fullName evidence="2">Glycosyltransferase family 2 protein</fullName>
    </submittedName>
</protein>
<dbReference type="InterPro" id="IPR029044">
    <property type="entry name" value="Nucleotide-diphossugar_trans"/>
</dbReference>
<dbReference type="Proteomes" id="UP000323426">
    <property type="component" value="Unassembled WGS sequence"/>
</dbReference>
<dbReference type="CDD" id="cd00761">
    <property type="entry name" value="Glyco_tranf_GTA_type"/>
    <property type="match status" value="1"/>
</dbReference>
<dbReference type="PANTHER" id="PTHR43685:SF11">
    <property type="entry name" value="GLYCOSYLTRANSFERASE TAGX-RELATED"/>
    <property type="match status" value="1"/>
</dbReference>
<dbReference type="GO" id="GO:0016740">
    <property type="term" value="F:transferase activity"/>
    <property type="evidence" value="ECO:0007669"/>
    <property type="project" value="UniProtKB-KW"/>
</dbReference>
<organism evidence="2 3">
    <name type="scientific">Adhaeribacter rhizoryzae</name>
    <dbReference type="NCBI Taxonomy" id="2607907"/>
    <lineage>
        <taxon>Bacteria</taxon>
        <taxon>Pseudomonadati</taxon>
        <taxon>Bacteroidota</taxon>
        <taxon>Cytophagia</taxon>
        <taxon>Cytophagales</taxon>
        <taxon>Hymenobacteraceae</taxon>
        <taxon>Adhaeribacter</taxon>
    </lineage>
</organism>
<proteinExistence type="predicted"/>